<dbReference type="PANTHER" id="PTHR11556:SF36">
    <property type="entry name" value="FRUCTOSE-BISPHOSPHATASE"/>
    <property type="match status" value="1"/>
</dbReference>
<dbReference type="InterPro" id="IPR033391">
    <property type="entry name" value="FBPase_N"/>
</dbReference>
<dbReference type="GO" id="GO:0006002">
    <property type="term" value="P:fructose 6-phosphate metabolic process"/>
    <property type="evidence" value="ECO:0007669"/>
    <property type="project" value="TreeGrafter"/>
</dbReference>
<gene>
    <name evidence="3" type="ORF">LLUT_LOCUS6152</name>
</gene>
<evidence type="ECO:0000313" key="3">
    <source>
        <dbReference type="EMBL" id="CAL0305092.1"/>
    </source>
</evidence>
<dbReference type="InterPro" id="IPR000146">
    <property type="entry name" value="FBPase_class-1"/>
</dbReference>
<name>A0AAV1W7D3_LUPLU</name>
<dbReference type="Proteomes" id="UP001497480">
    <property type="component" value="Unassembled WGS sequence"/>
</dbReference>
<feature type="chain" id="PRO_5043505824" description="Fructose-1-6-bisphosphatase class I N-terminal domain-containing protein" evidence="1">
    <location>
        <begin position="23"/>
        <end position="82"/>
    </location>
</feature>
<proteinExistence type="predicted"/>
<evidence type="ECO:0000259" key="2">
    <source>
        <dbReference type="Pfam" id="PF00316"/>
    </source>
</evidence>
<evidence type="ECO:0000256" key="1">
    <source>
        <dbReference type="SAM" id="SignalP"/>
    </source>
</evidence>
<accession>A0AAV1W7D3</accession>
<keyword evidence="1" id="KW-0732">Signal</keyword>
<dbReference type="GO" id="GO:0006000">
    <property type="term" value="P:fructose metabolic process"/>
    <property type="evidence" value="ECO:0007669"/>
    <property type="project" value="TreeGrafter"/>
</dbReference>
<feature type="signal peptide" evidence="1">
    <location>
        <begin position="1"/>
        <end position="22"/>
    </location>
</feature>
<protein>
    <recommendedName>
        <fullName evidence="2">Fructose-1-6-bisphosphatase class I N-terminal domain-containing protein</fullName>
    </recommendedName>
</protein>
<dbReference type="Pfam" id="PF00316">
    <property type="entry name" value="FBPase"/>
    <property type="match status" value="1"/>
</dbReference>
<organism evidence="3 4">
    <name type="scientific">Lupinus luteus</name>
    <name type="common">European yellow lupine</name>
    <dbReference type="NCBI Taxonomy" id="3873"/>
    <lineage>
        <taxon>Eukaryota</taxon>
        <taxon>Viridiplantae</taxon>
        <taxon>Streptophyta</taxon>
        <taxon>Embryophyta</taxon>
        <taxon>Tracheophyta</taxon>
        <taxon>Spermatophyta</taxon>
        <taxon>Magnoliopsida</taxon>
        <taxon>eudicotyledons</taxon>
        <taxon>Gunneridae</taxon>
        <taxon>Pentapetalae</taxon>
        <taxon>rosids</taxon>
        <taxon>fabids</taxon>
        <taxon>Fabales</taxon>
        <taxon>Fabaceae</taxon>
        <taxon>Papilionoideae</taxon>
        <taxon>50 kb inversion clade</taxon>
        <taxon>genistoids sensu lato</taxon>
        <taxon>core genistoids</taxon>
        <taxon>Genisteae</taxon>
        <taxon>Lupinus</taxon>
    </lineage>
</organism>
<dbReference type="PANTHER" id="PTHR11556">
    <property type="entry name" value="FRUCTOSE-1,6-BISPHOSPHATASE-RELATED"/>
    <property type="match status" value="1"/>
</dbReference>
<reference evidence="3 4" key="1">
    <citation type="submission" date="2024-03" db="EMBL/GenBank/DDBJ databases">
        <authorList>
            <person name="Martinez-Hernandez J."/>
        </authorList>
    </citation>
    <scope>NUCLEOTIDE SEQUENCE [LARGE SCALE GENOMIC DNA]</scope>
</reference>
<dbReference type="SUPFAM" id="SSF56655">
    <property type="entry name" value="Carbohydrate phosphatase"/>
    <property type="match status" value="1"/>
</dbReference>
<dbReference type="GO" id="GO:0005829">
    <property type="term" value="C:cytosol"/>
    <property type="evidence" value="ECO:0007669"/>
    <property type="project" value="TreeGrafter"/>
</dbReference>
<dbReference type="GO" id="GO:0042132">
    <property type="term" value="F:fructose 1,6-bisphosphate 1-phosphatase activity"/>
    <property type="evidence" value="ECO:0007669"/>
    <property type="project" value="TreeGrafter"/>
</dbReference>
<keyword evidence="4" id="KW-1185">Reference proteome</keyword>
<dbReference type="GO" id="GO:0006094">
    <property type="term" value="P:gluconeogenesis"/>
    <property type="evidence" value="ECO:0007669"/>
    <property type="project" value="TreeGrafter"/>
</dbReference>
<sequence>MAIAAGLALVWESIITSIPVLAICGVATDHIGCLLASEEVEEAISVSPLQHGKYIVVLDPLDGSSNIDCGVSIGIVRNAYLT</sequence>
<evidence type="ECO:0000313" key="4">
    <source>
        <dbReference type="Proteomes" id="UP001497480"/>
    </source>
</evidence>
<comment type="caution">
    <text evidence="3">The sequence shown here is derived from an EMBL/GenBank/DDBJ whole genome shotgun (WGS) entry which is preliminary data.</text>
</comment>
<dbReference type="GO" id="GO:0030388">
    <property type="term" value="P:fructose 1,6-bisphosphate metabolic process"/>
    <property type="evidence" value="ECO:0007669"/>
    <property type="project" value="TreeGrafter"/>
</dbReference>
<dbReference type="AlphaFoldDB" id="A0AAV1W7D3"/>
<feature type="domain" description="Fructose-1-6-bisphosphatase class I N-terminal" evidence="2">
    <location>
        <begin position="29"/>
        <end position="80"/>
    </location>
</feature>
<dbReference type="Gene3D" id="3.30.540.10">
    <property type="entry name" value="Fructose-1,6-Bisphosphatase, subunit A, domain 1"/>
    <property type="match status" value="1"/>
</dbReference>
<dbReference type="GO" id="GO:0005986">
    <property type="term" value="P:sucrose biosynthetic process"/>
    <property type="evidence" value="ECO:0007669"/>
    <property type="project" value="TreeGrafter"/>
</dbReference>
<dbReference type="EMBL" id="CAXHTB010000004">
    <property type="protein sequence ID" value="CAL0305092.1"/>
    <property type="molecule type" value="Genomic_DNA"/>
</dbReference>